<evidence type="ECO:0000256" key="1">
    <source>
        <dbReference type="ARBA" id="ARBA00010617"/>
    </source>
</evidence>
<dbReference type="EMBL" id="BOOF01000055">
    <property type="protein sequence ID" value="GIH66565.1"/>
    <property type="molecule type" value="Genomic_DNA"/>
</dbReference>
<dbReference type="PRINTS" id="PR00385">
    <property type="entry name" value="P450"/>
</dbReference>
<sequence length="473" mass="52181">MTLTRRRGPAVTGAPPSSGGRRAVPPGPPFTAGPGLFAKLVRDRLALMTVAASYGDAVKLSIGPKTMYFFNHPDHAKHVLADNSGNYRKGLGLVQARRAIGDGLLTSEGELWRKQRRTIQPLFQNKRIARQDAAIAQEAAALVERLRAHQGRGPVDVVGEMTGLTLGVLGRTLLDADLGSFGGIGHAFEAVQDQAMFEMVTLGLVPMWIPLPKQLRFRRARRELQRVVDHLVADRLARPGDGDNIVSRLIDSTGRETDPAVGRTRMRDELVTLLLAGHETTASTLSWTFHLIDHHPEVRERLHAEAVEVLGDRLPVYEDLHRLRYTAMVVEEVMRLYPPVWMLPRQAVNDDEIGGYHVPAGADVLVSPYTLHRHPAFWEEPERFDPERFDPARPADRPRYAYIPFGAGPRFCVGNHLGMMEATFVIAMVARDLRLRNVPGRKVVPEAMLSLRVKGGLPMTVHPAAPVGGPSAG</sequence>
<keyword evidence="6 7" id="KW-0503">Monooxygenase</keyword>
<evidence type="ECO:0000256" key="3">
    <source>
        <dbReference type="ARBA" id="ARBA00022723"/>
    </source>
</evidence>
<feature type="region of interest" description="Disordered" evidence="8">
    <location>
        <begin position="1"/>
        <end position="29"/>
    </location>
</feature>
<dbReference type="PRINTS" id="PR00463">
    <property type="entry name" value="EP450I"/>
</dbReference>
<dbReference type="RefSeq" id="WP_204052370.1">
    <property type="nucleotide sequence ID" value="NZ_BOOF01000055.1"/>
</dbReference>
<dbReference type="Proteomes" id="UP000660454">
    <property type="component" value="Unassembled WGS sequence"/>
</dbReference>
<evidence type="ECO:0000256" key="8">
    <source>
        <dbReference type="SAM" id="MobiDB-lite"/>
    </source>
</evidence>
<comment type="caution">
    <text evidence="9">The sequence shown here is derived from an EMBL/GenBank/DDBJ whole genome shotgun (WGS) entry which is preliminary data.</text>
</comment>
<dbReference type="CDD" id="cd20620">
    <property type="entry name" value="CYP132-like"/>
    <property type="match status" value="1"/>
</dbReference>
<dbReference type="Pfam" id="PF00067">
    <property type="entry name" value="p450"/>
    <property type="match status" value="1"/>
</dbReference>
<keyword evidence="3 7" id="KW-0479">Metal-binding</keyword>
<evidence type="ECO:0000256" key="7">
    <source>
        <dbReference type="RuleBase" id="RU000461"/>
    </source>
</evidence>
<reference evidence="9 10" key="1">
    <citation type="submission" date="2021-01" db="EMBL/GenBank/DDBJ databases">
        <title>Whole genome shotgun sequence of Microbispora siamensis NBRC 104113.</title>
        <authorList>
            <person name="Komaki H."/>
            <person name="Tamura T."/>
        </authorList>
    </citation>
    <scope>NUCLEOTIDE SEQUENCE [LARGE SCALE GENOMIC DNA]</scope>
    <source>
        <strain evidence="9 10">NBRC 104113</strain>
    </source>
</reference>
<comment type="similarity">
    <text evidence="1 7">Belongs to the cytochrome P450 family.</text>
</comment>
<dbReference type="PANTHER" id="PTHR24291:SF50">
    <property type="entry name" value="BIFUNCTIONAL ALBAFLAVENONE MONOOXYGENASE_TERPENE SYNTHASE"/>
    <property type="match status" value="1"/>
</dbReference>
<dbReference type="InterPro" id="IPR036396">
    <property type="entry name" value="Cyt_P450_sf"/>
</dbReference>
<evidence type="ECO:0000256" key="6">
    <source>
        <dbReference type="ARBA" id="ARBA00023033"/>
    </source>
</evidence>
<keyword evidence="2 7" id="KW-0349">Heme</keyword>
<organism evidence="9 10">
    <name type="scientific">Microbispora siamensis</name>
    <dbReference type="NCBI Taxonomy" id="564413"/>
    <lineage>
        <taxon>Bacteria</taxon>
        <taxon>Bacillati</taxon>
        <taxon>Actinomycetota</taxon>
        <taxon>Actinomycetes</taxon>
        <taxon>Streptosporangiales</taxon>
        <taxon>Streptosporangiaceae</taxon>
        <taxon>Microbispora</taxon>
    </lineage>
</organism>
<evidence type="ECO:0000256" key="5">
    <source>
        <dbReference type="ARBA" id="ARBA00023004"/>
    </source>
</evidence>
<dbReference type="InterPro" id="IPR001128">
    <property type="entry name" value="Cyt_P450"/>
</dbReference>
<dbReference type="SUPFAM" id="SSF48264">
    <property type="entry name" value="Cytochrome P450"/>
    <property type="match status" value="1"/>
</dbReference>
<evidence type="ECO:0000256" key="4">
    <source>
        <dbReference type="ARBA" id="ARBA00023002"/>
    </source>
</evidence>
<dbReference type="PROSITE" id="PS00086">
    <property type="entry name" value="CYTOCHROME_P450"/>
    <property type="match status" value="1"/>
</dbReference>
<dbReference type="PANTHER" id="PTHR24291">
    <property type="entry name" value="CYTOCHROME P450 FAMILY 4"/>
    <property type="match status" value="1"/>
</dbReference>
<proteinExistence type="inferred from homology"/>
<dbReference type="InterPro" id="IPR017972">
    <property type="entry name" value="Cyt_P450_CS"/>
</dbReference>
<evidence type="ECO:0000256" key="2">
    <source>
        <dbReference type="ARBA" id="ARBA00022617"/>
    </source>
</evidence>
<evidence type="ECO:0000313" key="9">
    <source>
        <dbReference type="EMBL" id="GIH66565.1"/>
    </source>
</evidence>
<dbReference type="InterPro" id="IPR002401">
    <property type="entry name" value="Cyt_P450_E_grp-I"/>
</dbReference>
<evidence type="ECO:0000313" key="10">
    <source>
        <dbReference type="Proteomes" id="UP000660454"/>
    </source>
</evidence>
<keyword evidence="10" id="KW-1185">Reference proteome</keyword>
<dbReference type="Gene3D" id="1.10.630.10">
    <property type="entry name" value="Cytochrome P450"/>
    <property type="match status" value="1"/>
</dbReference>
<name>A0ABQ4GYU8_9ACTN</name>
<gene>
    <name evidence="9" type="ORF">Msi02_73820</name>
</gene>
<keyword evidence="5 7" id="KW-0408">Iron</keyword>
<keyword evidence="4 7" id="KW-0560">Oxidoreductase</keyword>
<accession>A0ABQ4GYU8</accession>
<protein>
    <submittedName>
        <fullName evidence="9">Cytochrome P450</fullName>
    </submittedName>
</protein>
<dbReference type="InterPro" id="IPR050196">
    <property type="entry name" value="Cytochrome_P450_Monoox"/>
</dbReference>